<evidence type="ECO:0000259" key="4">
    <source>
        <dbReference type="PROSITE" id="PS50842"/>
    </source>
</evidence>
<gene>
    <name evidence="6" type="ORF">HPP92_017447</name>
</gene>
<dbReference type="SUPFAM" id="SSF50685">
    <property type="entry name" value="Barwin-like endoglucanases"/>
    <property type="match status" value="1"/>
</dbReference>
<evidence type="ECO:0000313" key="6">
    <source>
        <dbReference type="EMBL" id="KAG0468119.1"/>
    </source>
</evidence>
<keyword evidence="2" id="KW-0964">Secreted</keyword>
<comment type="similarity">
    <text evidence="3">Belongs to the expansin family.</text>
</comment>
<dbReference type="Proteomes" id="UP000639772">
    <property type="component" value="Chromosome 9"/>
</dbReference>
<comment type="subcellular location">
    <subcellularLocation>
        <location evidence="1">Secreted</location>
    </subcellularLocation>
</comment>
<protein>
    <recommendedName>
        <fullName evidence="8">Expansin-like B1</fullName>
    </recommendedName>
</protein>
<evidence type="ECO:0000313" key="7">
    <source>
        <dbReference type="Proteomes" id="UP000639772"/>
    </source>
</evidence>
<dbReference type="InterPro" id="IPR009009">
    <property type="entry name" value="RlpA-like_DPBB"/>
</dbReference>
<accession>A0A835QEG6</accession>
<evidence type="ECO:0000259" key="5">
    <source>
        <dbReference type="PROSITE" id="PS50843"/>
    </source>
</evidence>
<feature type="domain" description="Expansin-like CBD" evidence="5">
    <location>
        <begin position="258"/>
        <end position="340"/>
    </location>
</feature>
<dbReference type="PANTHER" id="PTHR31692">
    <property type="entry name" value="EXPANSIN-B3"/>
    <property type="match status" value="1"/>
</dbReference>
<evidence type="ECO:0000256" key="1">
    <source>
        <dbReference type="ARBA" id="ARBA00004613"/>
    </source>
</evidence>
<dbReference type="InterPro" id="IPR036749">
    <property type="entry name" value="Expansin_CBD_sf"/>
</dbReference>
<dbReference type="Gene3D" id="2.60.40.760">
    <property type="entry name" value="Expansin, cellulose-binding-like domain"/>
    <property type="match status" value="1"/>
</dbReference>
<organism evidence="6 7">
    <name type="scientific">Vanilla planifolia</name>
    <name type="common">Vanilla</name>
    <dbReference type="NCBI Taxonomy" id="51239"/>
    <lineage>
        <taxon>Eukaryota</taxon>
        <taxon>Viridiplantae</taxon>
        <taxon>Streptophyta</taxon>
        <taxon>Embryophyta</taxon>
        <taxon>Tracheophyta</taxon>
        <taxon>Spermatophyta</taxon>
        <taxon>Magnoliopsida</taxon>
        <taxon>Liliopsida</taxon>
        <taxon>Asparagales</taxon>
        <taxon>Orchidaceae</taxon>
        <taxon>Vanilloideae</taxon>
        <taxon>Vanilleae</taxon>
        <taxon>Vanilla</taxon>
    </lineage>
</organism>
<evidence type="ECO:0000256" key="3">
    <source>
        <dbReference type="RuleBase" id="RU003460"/>
    </source>
</evidence>
<proteinExistence type="inferred from homology"/>
<dbReference type="PANTHER" id="PTHR31692:SF2">
    <property type="entry name" value="EXPANSIN-LIKE B1"/>
    <property type="match status" value="1"/>
</dbReference>
<dbReference type="PROSITE" id="PS50842">
    <property type="entry name" value="EXPANSIN_EG45"/>
    <property type="match status" value="1"/>
</dbReference>
<dbReference type="OrthoDB" id="5823761at2759"/>
<dbReference type="Gene3D" id="2.40.40.10">
    <property type="entry name" value="RlpA-like domain"/>
    <property type="match status" value="1"/>
</dbReference>
<dbReference type="InterPro" id="IPR007112">
    <property type="entry name" value="Expansin/allergen_DPBB_dom"/>
</dbReference>
<dbReference type="Pfam" id="PF01357">
    <property type="entry name" value="Expansin_C"/>
    <property type="match status" value="1"/>
</dbReference>
<dbReference type="InterPro" id="IPR036908">
    <property type="entry name" value="RlpA-like_sf"/>
</dbReference>
<evidence type="ECO:0008006" key="8">
    <source>
        <dbReference type="Google" id="ProtNLM"/>
    </source>
</evidence>
<dbReference type="Pfam" id="PF03330">
    <property type="entry name" value="DPBB_1"/>
    <property type="match status" value="1"/>
</dbReference>
<dbReference type="EMBL" id="JADCNM010000009">
    <property type="protein sequence ID" value="KAG0468119.1"/>
    <property type="molecule type" value="Genomic_DNA"/>
</dbReference>
<dbReference type="PRINTS" id="PR01225">
    <property type="entry name" value="EXPANSNFAMLY"/>
</dbReference>
<comment type="caution">
    <text evidence="6">The sequence shown here is derived from an EMBL/GenBank/DDBJ whole genome shotgun (WGS) entry which is preliminary data.</text>
</comment>
<name>A0A835QEG6_VANPL</name>
<feature type="domain" description="Expansin-like EG45" evidence="4">
    <location>
        <begin position="141"/>
        <end position="244"/>
    </location>
</feature>
<dbReference type="SUPFAM" id="SSF49590">
    <property type="entry name" value="PHL pollen allergen"/>
    <property type="match status" value="1"/>
</dbReference>
<sequence length="345" mass="38380">MNTLPTRPLSSWLGRKALKPVISSPQSSSRGASFHLNCNRPYHQINNVIHFNHWPNSQPKLVHLTLALYSTCLLPNHHLLPYKYTKMVPSPKQTQIMAKTLGFLCFIPLFILLPSSSASRNTFNCSRASYYGSLDCPPSYRGACGYGELGKVLNGGDFTAVNALYRGGTGCGACYQVRCTYPGLCNANGVIVVATDFGVGQDTDFILGARSFAKLAESNMVSQLMSYGVVDVEYRRISCQYPGYNMMVKVSEHSDYPNYLAIMIIYRAGEKDVVDVEIWQEDCKSWRKMRKPYGDVWDMENPPKGPLTIRCQTSGDDGLGWVQPTGVIPGYWQAGATYDTKMQLV</sequence>
<dbReference type="InterPro" id="IPR007118">
    <property type="entry name" value="Expan_Lol_pI"/>
</dbReference>
<dbReference type="AlphaFoldDB" id="A0A835QEG6"/>
<dbReference type="InterPro" id="IPR007117">
    <property type="entry name" value="Expansin_CBD"/>
</dbReference>
<dbReference type="PROSITE" id="PS50843">
    <property type="entry name" value="EXPANSIN_CBD"/>
    <property type="match status" value="1"/>
</dbReference>
<reference evidence="6 7" key="1">
    <citation type="journal article" date="2020" name="Nat. Food">
        <title>A phased Vanilla planifolia genome enables genetic improvement of flavour and production.</title>
        <authorList>
            <person name="Hasing T."/>
            <person name="Tang H."/>
            <person name="Brym M."/>
            <person name="Khazi F."/>
            <person name="Huang T."/>
            <person name="Chambers A.H."/>
        </authorList>
    </citation>
    <scope>NUCLEOTIDE SEQUENCE [LARGE SCALE GENOMIC DNA]</scope>
    <source>
        <tissue evidence="6">Leaf</tissue>
    </source>
</reference>
<evidence type="ECO:0000256" key="2">
    <source>
        <dbReference type="ARBA" id="ARBA00022525"/>
    </source>
</evidence>
<dbReference type="GO" id="GO:0005576">
    <property type="term" value="C:extracellular region"/>
    <property type="evidence" value="ECO:0007669"/>
    <property type="project" value="UniProtKB-SubCell"/>
</dbReference>